<feature type="domain" description="DUF7069" evidence="2">
    <location>
        <begin position="462"/>
        <end position="514"/>
    </location>
</feature>
<dbReference type="SUPFAM" id="SSF53474">
    <property type="entry name" value="alpha/beta-Hydrolases"/>
    <property type="match status" value="1"/>
</dbReference>
<dbReference type="Pfam" id="PF24883">
    <property type="entry name" value="NPHP3_N"/>
    <property type="match status" value="1"/>
</dbReference>
<evidence type="ECO:0000313" key="5">
    <source>
        <dbReference type="Proteomes" id="UP000605986"/>
    </source>
</evidence>
<evidence type="ECO:0000259" key="2">
    <source>
        <dbReference type="Pfam" id="PF23239"/>
    </source>
</evidence>
<name>A0A8H4KVB7_9HYPO</name>
<dbReference type="Proteomes" id="UP000605986">
    <property type="component" value="Unassembled WGS sequence"/>
</dbReference>
<reference evidence="4" key="1">
    <citation type="submission" date="2020-01" db="EMBL/GenBank/DDBJ databases">
        <title>Identification and distribution of gene clusters putatively required for synthesis of sphingolipid metabolism inhibitors in phylogenetically diverse species of the filamentous fungus Fusarium.</title>
        <authorList>
            <person name="Kim H.-S."/>
            <person name="Busman M."/>
            <person name="Brown D.W."/>
            <person name="Divon H."/>
            <person name="Uhlig S."/>
            <person name="Proctor R.H."/>
        </authorList>
    </citation>
    <scope>NUCLEOTIDE SEQUENCE</scope>
    <source>
        <strain evidence="4">NRRL 53441</strain>
    </source>
</reference>
<dbReference type="PANTHER" id="PTHR10039:SF14">
    <property type="entry name" value="NACHT DOMAIN-CONTAINING PROTEIN"/>
    <property type="match status" value="1"/>
</dbReference>
<keyword evidence="5" id="KW-1185">Reference proteome</keyword>
<organism evidence="4 5">
    <name type="scientific">Fusarium austroafricanum</name>
    <dbReference type="NCBI Taxonomy" id="2364996"/>
    <lineage>
        <taxon>Eukaryota</taxon>
        <taxon>Fungi</taxon>
        <taxon>Dikarya</taxon>
        <taxon>Ascomycota</taxon>
        <taxon>Pezizomycotina</taxon>
        <taxon>Sordariomycetes</taxon>
        <taxon>Hypocreomycetidae</taxon>
        <taxon>Hypocreales</taxon>
        <taxon>Nectriaceae</taxon>
        <taxon>Fusarium</taxon>
        <taxon>Fusarium concolor species complex</taxon>
    </lineage>
</organism>
<evidence type="ECO:0000313" key="4">
    <source>
        <dbReference type="EMBL" id="KAF4456852.1"/>
    </source>
</evidence>
<dbReference type="Gene3D" id="3.40.50.1820">
    <property type="entry name" value="alpha/beta hydrolase"/>
    <property type="match status" value="1"/>
</dbReference>
<sequence length="811" mass="92510">MTRASPSLQSSHCWRLKWVDNFSFLTWGLLRYPIPPLILSSSAAFFKTILYPRPEVADPFAMVLTQDYPNPDGATNVNAQADIIAVHGLNPRSKNETNHVWDTWRTPAGPEGKLWLRDDLPKLVPNARVFVYEYDSTVVYGTNNFTFVDKANSLLEAIRIKQMGQGKSSLRPVILLGHSLGGLLIKEALINAYNNEKYKTAKLATQGLVFFATPQKCRKQGLVNLGQVAGAIARNLGFEKGDNRRKKEDDRDEERDARVKNILGDVSDISCVEAKDRNPQRVEGTCQWFICLLLFKQWLKGDSGLLWVSADPGCGKSVLSKYLIDDVLPSTPERITCYFFFKDDIQEQKPDLFSNQLLMRMKGTFLASFTKLWEMLVSAAKSNKSGELVCILDGLDECMQDSREKLIKTLTNFFLYDHGHTGLKFLTTSRPYHDIELGFHPLERKVPTIHLCGENEAEVDEIAKEITVVIASRVRQLAKKHRLDDEETTALKEEILKRSNRTYLWVYLIFEDMKTWGGFTKGRIKEQVRTLPTGLNEVYENIFSKSLNKKAARVLLNLILSATRALTLRDMAVAQAMYDTPRSSKCLDIEKEGRFRANVRGICGLFVSIVDDKVYLIHQTAVEFLLQKEKTDPMSPNMLRGNSSLWHGSFSLEYSNRMLASICARYLLREYDFSNKLLDPPKPRLTIEYWKQLNAEFPFLEDCLSNWYIHVGRIDSEDSKDLDDFHTLCLRGWAIKWLSIWSIKFKYFLPRQDYWENPPQLVIASGLGLAVLPRDLLQHKDTRSDKTTRQAALGLAVELGRNTAVQAFIAA</sequence>
<dbReference type="OrthoDB" id="5086500at2759"/>
<dbReference type="InterPro" id="IPR055497">
    <property type="entry name" value="DUF7069"/>
</dbReference>
<dbReference type="Gene3D" id="3.40.50.300">
    <property type="entry name" value="P-loop containing nucleotide triphosphate hydrolases"/>
    <property type="match status" value="1"/>
</dbReference>
<dbReference type="InterPro" id="IPR027417">
    <property type="entry name" value="P-loop_NTPase"/>
</dbReference>
<dbReference type="PANTHER" id="PTHR10039">
    <property type="entry name" value="AMELOGENIN"/>
    <property type="match status" value="1"/>
</dbReference>
<feature type="domain" description="Nephrocystin 3-like N-terminal" evidence="3">
    <location>
        <begin position="284"/>
        <end position="430"/>
    </location>
</feature>
<proteinExistence type="predicted"/>
<dbReference type="InterPro" id="IPR056884">
    <property type="entry name" value="NPHP3-like_N"/>
</dbReference>
<dbReference type="EMBL" id="JAADJG010000044">
    <property type="protein sequence ID" value="KAF4456852.1"/>
    <property type="molecule type" value="Genomic_DNA"/>
</dbReference>
<dbReference type="SUPFAM" id="SSF52540">
    <property type="entry name" value="P-loop containing nucleoside triphosphate hydrolases"/>
    <property type="match status" value="1"/>
</dbReference>
<dbReference type="Pfam" id="PF23239">
    <property type="entry name" value="DUF7069"/>
    <property type="match status" value="1"/>
</dbReference>
<protein>
    <submittedName>
        <fullName evidence="4">Ankyrin repeats (3 copies) family protein</fullName>
    </submittedName>
</protein>
<accession>A0A8H4KVB7</accession>
<comment type="caution">
    <text evidence="4">The sequence shown here is derived from an EMBL/GenBank/DDBJ whole genome shotgun (WGS) entry which is preliminary data.</text>
</comment>
<evidence type="ECO:0000259" key="3">
    <source>
        <dbReference type="Pfam" id="PF24883"/>
    </source>
</evidence>
<dbReference type="AlphaFoldDB" id="A0A8H4KVB7"/>
<gene>
    <name evidence="4" type="ORF">F53441_1063</name>
</gene>
<dbReference type="InterPro" id="IPR029058">
    <property type="entry name" value="AB_hydrolase_fold"/>
</dbReference>
<keyword evidence="1" id="KW-0677">Repeat</keyword>
<evidence type="ECO:0000256" key="1">
    <source>
        <dbReference type="ARBA" id="ARBA00022737"/>
    </source>
</evidence>